<dbReference type="GO" id="GO:1904680">
    <property type="term" value="F:peptide transmembrane transporter activity"/>
    <property type="evidence" value="ECO:0007669"/>
    <property type="project" value="TreeGrafter"/>
</dbReference>
<dbReference type="Gene3D" id="3.40.190.10">
    <property type="entry name" value="Periplasmic binding protein-like II"/>
    <property type="match status" value="1"/>
</dbReference>
<gene>
    <name evidence="5" type="ORF">SAMN06297229_1097</name>
</gene>
<protein>
    <submittedName>
        <fullName evidence="5">Cationic peptide transport system substrate-binding protein</fullName>
    </submittedName>
</protein>
<keyword evidence="2" id="KW-0732">Signal</keyword>
<evidence type="ECO:0000256" key="3">
    <source>
        <dbReference type="SAM" id="MobiDB-lite"/>
    </source>
</evidence>
<dbReference type="SUPFAM" id="SSF53850">
    <property type="entry name" value="Periplasmic binding protein-like II"/>
    <property type="match status" value="1"/>
</dbReference>
<proteinExistence type="inferred from homology"/>
<dbReference type="Gene3D" id="3.90.76.10">
    <property type="entry name" value="Dipeptide-binding Protein, Domain 1"/>
    <property type="match status" value="1"/>
</dbReference>
<dbReference type="PIRSF" id="PIRSF002741">
    <property type="entry name" value="MppA"/>
    <property type="match status" value="1"/>
</dbReference>
<dbReference type="InterPro" id="IPR000914">
    <property type="entry name" value="SBP_5_dom"/>
</dbReference>
<reference evidence="6" key="1">
    <citation type="submission" date="2017-04" db="EMBL/GenBank/DDBJ databases">
        <authorList>
            <person name="Varghese N."/>
            <person name="Submissions S."/>
        </authorList>
    </citation>
    <scope>NUCLEOTIDE SEQUENCE [LARGE SCALE GENOMIC DNA]</scope>
</reference>
<dbReference type="GO" id="GO:0030288">
    <property type="term" value="C:outer membrane-bounded periplasmic space"/>
    <property type="evidence" value="ECO:0007669"/>
    <property type="project" value="TreeGrafter"/>
</dbReference>
<dbReference type="PANTHER" id="PTHR30290:SF38">
    <property type="entry name" value="D,D-DIPEPTIDE-BINDING PERIPLASMIC PROTEIN DDPA-RELATED"/>
    <property type="match status" value="1"/>
</dbReference>
<dbReference type="Proteomes" id="UP000194450">
    <property type="component" value="Unassembled WGS sequence"/>
</dbReference>
<organism evidence="5 6">
    <name type="scientific">Pseudidiomarina planktonica</name>
    <dbReference type="NCBI Taxonomy" id="1323738"/>
    <lineage>
        <taxon>Bacteria</taxon>
        <taxon>Pseudomonadati</taxon>
        <taxon>Pseudomonadota</taxon>
        <taxon>Gammaproteobacteria</taxon>
        <taxon>Alteromonadales</taxon>
        <taxon>Idiomarinaceae</taxon>
        <taxon>Pseudidiomarina</taxon>
    </lineage>
</organism>
<dbReference type="Pfam" id="PF00496">
    <property type="entry name" value="SBP_bac_5"/>
    <property type="match status" value="1"/>
</dbReference>
<accession>A0A1Y6EW63</accession>
<keyword evidence="6" id="KW-1185">Reference proteome</keyword>
<dbReference type="GO" id="GO:0042938">
    <property type="term" value="P:dipeptide transport"/>
    <property type="evidence" value="ECO:0007669"/>
    <property type="project" value="TreeGrafter"/>
</dbReference>
<comment type="similarity">
    <text evidence="1">Belongs to the bacterial solute-binding protein 5 family.</text>
</comment>
<evidence type="ECO:0000313" key="5">
    <source>
        <dbReference type="EMBL" id="SMQ64762.1"/>
    </source>
</evidence>
<dbReference type="InterPro" id="IPR039424">
    <property type="entry name" value="SBP_5"/>
</dbReference>
<feature type="compositionally biased region" description="Polar residues" evidence="3">
    <location>
        <begin position="564"/>
        <end position="588"/>
    </location>
</feature>
<dbReference type="Gene3D" id="3.10.105.10">
    <property type="entry name" value="Dipeptide-binding Protein, Domain 3"/>
    <property type="match status" value="1"/>
</dbReference>
<dbReference type="EMBL" id="FXWH01000001">
    <property type="protein sequence ID" value="SMQ64762.1"/>
    <property type="molecule type" value="Genomic_DNA"/>
</dbReference>
<dbReference type="RefSeq" id="WP_234996266.1">
    <property type="nucleotide sequence ID" value="NZ_FXWH01000001.1"/>
</dbReference>
<evidence type="ECO:0000256" key="1">
    <source>
        <dbReference type="ARBA" id="ARBA00005695"/>
    </source>
</evidence>
<dbReference type="InterPro" id="IPR030678">
    <property type="entry name" value="Peptide/Ni-bd"/>
</dbReference>
<evidence type="ECO:0000313" key="6">
    <source>
        <dbReference type="Proteomes" id="UP000194450"/>
    </source>
</evidence>
<dbReference type="GO" id="GO:0043190">
    <property type="term" value="C:ATP-binding cassette (ABC) transporter complex"/>
    <property type="evidence" value="ECO:0007669"/>
    <property type="project" value="InterPro"/>
</dbReference>
<evidence type="ECO:0000256" key="2">
    <source>
        <dbReference type="ARBA" id="ARBA00022729"/>
    </source>
</evidence>
<dbReference type="PANTHER" id="PTHR30290">
    <property type="entry name" value="PERIPLASMIC BINDING COMPONENT OF ABC TRANSPORTER"/>
    <property type="match status" value="1"/>
</dbReference>
<dbReference type="CDD" id="cd08493">
    <property type="entry name" value="PBP2_DppA_like"/>
    <property type="match status" value="1"/>
</dbReference>
<evidence type="ECO:0000259" key="4">
    <source>
        <dbReference type="Pfam" id="PF00496"/>
    </source>
</evidence>
<sequence>MRAMRSNPKQATGTFTQCLQKWLAPLSVTVLAACSPAAESDKPRVIPEPLQHGLIYCSEGNPESFNPQLGTSGTTVDATASQIYDRLLDFDDQSKTFVAALATDWEALDNGTRYRFNLREKVAFHQNFMFQPSRTFNADDVVFSFQRWLDKNHPYHYVNGGQYPFFTSSGLIRLIERVEKVGPYTVDFYLKRPDSSFLANLATDFTVILSAEYGEQLRANNTMGMIDFRPIGTGPYEFVEFRKDILIRYFRHQEYWRETPELEHLVYSITPNANKRMLKLITGECDVIPYPLVNELQALDVNSKIEVASEVNPNVAFWAFNTAKPPFDDPLVRQALSHAVNRPAIIDTIYSGNAQLAHSLLPETSWAYSEEVNRYPYDPKRARKLLADAGFPNGFMMDIWAMPVQRVYNPNAQRMAELIQADLAEIGVRANIVSYEWNTFRRRLARGEHQSVLIGWVADHADPDNFYRPILSCAAIGSGNRANYCNPALDQLLIKAISETEQAKRRPLYDQIQNIVSQQVPVLPIANSLRFQAHQADITGVELPPYGGISFRNAKRLSPAELQQADSEANSDANSDANSETNSGEQPQ</sequence>
<dbReference type="PROSITE" id="PS51257">
    <property type="entry name" value="PROKAR_LIPOPROTEIN"/>
    <property type="match status" value="1"/>
</dbReference>
<feature type="region of interest" description="Disordered" evidence="3">
    <location>
        <begin position="557"/>
        <end position="588"/>
    </location>
</feature>
<feature type="domain" description="Solute-binding protein family 5" evidence="4">
    <location>
        <begin position="97"/>
        <end position="476"/>
    </location>
</feature>
<dbReference type="AlphaFoldDB" id="A0A1Y6EW63"/>
<name>A0A1Y6EW63_9GAMM</name>